<protein>
    <submittedName>
        <fullName evidence="3">Uncharacterized protein</fullName>
    </submittedName>
</protein>
<evidence type="ECO:0000313" key="4">
    <source>
        <dbReference type="Proteomes" id="UP001152795"/>
    </source>
</evidence>
<keyword evidence="2" id="KW-1133">Transmembrane helix</keyword>
<keyword evidence="2" id="KW-0812">Transmembrane</keyword>
<dbReference type="OrthoDB" id="5971222at2759"/>
<feature type="region of interest" description="Disordered" evidence="1">
    <location>
        <begin position="28"/>
        <end position="74"/>
    </location>
</feature>
<dbReference type="PROSITE" id="PS50878">
    <property type="entry name" value="RT_POL"/>
    <property type="match status" value="1"/>
</dbReference>
<name>A0A6S7K4Y9_PARCT</name>
<dbReference type="InterPro" id="IPR000477">
    <property type="entry name" value="RT_dom"/>
</dbReference>
<feature type="compositionally biased region" description="Basic and acidic residues" evidence="1">
    <location>
        <begin position="59"/>
        <end position="68"/>
    </location>
</feature>
<keyword evidence="2" id="KW-0472">Membrane</keyword>
<proteinExistence type="predicted"/>
<accession>A0A6S7K4Y9</accession>
<gene>
    <name evidence="3" type="ORF">PACLA_8A045003</name>
</gene>
<reference evidence="3" key="1">
    <citation type="submission" date="2020-04" db="EMBL/GenBank/DDBJ databases">
        <authorList>
            <person name="Alioto T."/>
            <person name="Alioto T."/>
            <person name="Gomez Garrido J."/>
        </authorList>
    </citation>
    <scope>NUCLEOTIDE SEQUENCE</scope>
    <source>
        <strain evidence="3">A484AB</strain>
    </source>
</reference>
<dbReference type="EMBL" id="CACRXK020026900">
    <property type="protein sequence ID" value="CAB4040515.1"/>
    <property type="molecule type" value="Genomic_DNA"/>
</dbReference>
<dbReference type="Proteomes" id="UP001152795">
    <property type="component" value="Unassembled WGS sequence"/>
</dbReference>
<feature type="compositionally biased region" description="Basic and acidic residues" evidence="1">
    <location>
        <begin position="28"/>
        <end position="48"/>
    </location>
</feature>
<dbReference type="InterPro" id="IPR043502">
    <property type="entry name" value="DNA/RNA_pol_sf"/>
</dbReference>
<dbReference type="AlphaFoldDB" id="A0A6S7K4Y9"/>
<evidence type="ECO:0000256" key="2">
    <source>
        <dbReference type="SAM" id="Phobius"/>
    </source>
</evidence>
<evidence type="ECO:0000256" key="1">
    <source>
        <dbReference type="SAM" id="MobiDB-lite"/>
    </source>
</evidence>
<comment type="caution">
    <text evidence="3">The sequence shown here is derived from an EMBL/GenBank/DDBJ whole genome shotgun (WGS) entry which is preliminary data.</text>
</comment>
<feature type="transmembrane region" description="Helical" evidence="2">
    <location>
        <begin position="6"/>
        <end position="22"/>
    </location>
</feature>
<keyword evidence="4" id="KW-1185">Reference proteome</keyword>
<organism evidence="3 4">
    <name type="scientific">Paramuricea clavata</name>
    <name type="common">Red gorgonian</name>
    <name type="synonym">Violescent sea-whip</name>
    <dbReference type="NCBI Taxonomy" id="317549"/>
    <lineage>
        <taxon>Eukaryota</taxon>
        <taxon>Metazoa</taxon>
        <taxon>Cnidaria</taxon>
        <taxon>Anthozoa</taxon>
        <taxon>Octocorallia</taxon>
        <taxon>Malacalcyonacea</taxon>
        <taxon>Plexauridae</taxon>
        <taxon>Paramuricea</taxon>
    </lineage>
</organism>
<dbReference type="CDD" id="cd01650">
    <property type="entry name" value="RT_nLTR_like"/>
    <property type="match status" value="1"/>
</dbReference>
<sequence length="742" mass="84378">MALYIFLPMILLALIIVIILLVRKNRASKDKESPREENNREMENHENDNQTFTESDGYTELHHNREPDNTYSSLNLYENPDDDSVYVIGNNINYVNADAQQRCSELRSLIRNKSQLHQIARATGTLEDWNAFKSLKRRIKCAIRQAETDYFNKEILSNKNCRGVIWKTIRRAIPKSSSQQLTYTKDTVSLSNQFNVFFTSVGQQAATSSRKLAVEHGLQVSESVLPVPYPEDELFYFRPVTCEEVNKVILSMPNNKAPGYDKVPVKVIKNCLPEISDTVTTLINLSFESNTFPREWKKAVVIPHLKEGDHEEADNNRPISLLPVLSKIAERLALIQFTEYLVQKQRLTNHQSGNRKLHSTETISLLITDHIFRAMDEKKITAMVLIDLSKAFDSICHERLLQKLQNVGASSSSVDWFQSYLSDRYQVTRIGQSTSTPLLVKHGVPQGSILGPLLFTIYMNDLPKVVSNCDVESYVDDTKTFISFSLSEANLGLLSLSQDLRNIAEWCCSNKLLINPLKTEFMIFGMEKSIKNLPNLSIPFLGKILTPVTVCKDLGLTLDATLTFDDHINSLTSTLTSSLCQINRVRHLFNKNALLVMINCLVFSKLYYCSTVWSGTTQKNVKKLQQVQNFAARIVTGTRKYDHITPALDKLGWLSVNDSLLYRNAIMMYKIVHGLAPAYLSSKLVIRSQVHNHFTRQTNDLNILRCRTSKAKRSFFNHAALLWNSFDLSTRNISTLGGFKKA</sequence>
<evidence type="ECO:0000313" key="3">
    <source>
        <dbReference type="EMBL" id="CAB4040515.1"/>
    </source>
</evidence>
<dbReference type="Pfam" id="PF00078">
    <property type="entry name" value="RVT_1"/>
    <property type="match status" value="1"/>
</dbReference>
<dbReference type="PANTHER" id="PTHR33332">
    <property type="entry name" value="REVERSE TRANSCRIPTASE DOMAIN-CONTAINING PROTEIN"/>
    <property type="match status" value="1"/>
</dbReference>
<feature type="non-terminal residue" evidence="3">
    <location>
        <position position="742"/>
    </location>
</feature>
<dbReference type="SUPFAM" id="SSF56672">
    <property type="entry name" value="DNA/RNA polymerases"/>
    <property type="match status" value="1"/>
</dbReference>